<dbReference type="InterPro" id="IPR018170">
    <property type="entry name" value="Aldo/ket_reductase_CS"/>
</dbReference>
<dbReference type="RefSeq" id="WP_056943962.1">
    <property type="nucleotide sequence ID" value="NZ_AZDT01000019.1"/>
</dbReference>
<evidence type="ECO:0000256" key="1">
    <source>
        <dbReference type="ARBA" id="ARBA00007905"/>
    </source>
</evidence>
<dbReference type="InterPro" id="IPR023210">
    <property type="entry name" value="NADP_OxRdtase_dom"/>
</dbReference>
<dbReference type="GO" id="GO:0016616">
    <property type="term" value="F:oxidoreductase activity, acting on the CH-OH group of donors, NAD or NADP as acceptor"/>
    <property type="evidence" value="ECO:0007669"/>
    <property type="project" value="UniProtKB-ARBA"/>
</dbReference>
<evidence type="ECO:0000256" key="5">
    <source>
        <dbReference type="PIRSR" id="PIRSR000097-2"/>
    </source>
</evidence>
<dbReference type="PROSITE" id="PS00062">
    <property type="entry name" value="ALDOKETO_REDUCTASE_2"/>
    <property type="match status" value="1"/>
</dbReference>
<comment type="caution">
    <text evidence="8">The sequence shown here is derived from an EMBL/GenBank/DDBJ whole genome shotgun (WGS) entry which is preliminary data.</text>
</comment>
<dbReference type="PANTHER" id="PTHR43827">
    <property type="entry name" value="2,5-DIKETO-D-GLUCONIC ACID REDUCTASE"/>
    <property type="match status" value="1"/>
</dbReference>
<dbReference type="PROSITE" id="PS00798">
    <property type="entry name" value="ALDOKETO_REDUCTASE_1"/>
    <property type="match status" value="1"/>
</dbReference>
<evidence type="ECO:0000256" key="2">
    <source>
        <dbReference type="ARBA" id="ARBA00022857"/>
    </source>
</evidence>
<proteinExistence type="inferred from homology"/>
<name>A0A0R1JZ17_9LACO</name>
<organism evidence="8 9">
    <name type="scientific">Levilactobacillus namurensis DSM 19117</name>
    <dbReference type="NCBI Taxonomy" id="1423773"/>
    <lineage>
        <taxon>Bacteria</taxon>
        <taxon>Bacillati</taxon>
        <taxon>Bacillota</taxon>
        <taxon>Bacilli</taxon>
        <taxon>Lactobacillales</taxon>
        <taxon>Lactobacillaceae</taxon>
        <taxon>Levilactobacillus</taxon>
    </lineage>
</organism>
<dbReference type="InterPro" id="IPR020471">
    <property type="entry name" value="AKR"/>
</dbReference>
<gene>
    <name evidence="8" type="ORF">FD30_GL001382</name>
</gene>
<evidence type="ECO:0000256" key="3">
    <source>
        <dbReference type="ARBA" id="ARBA00023002"/>
    </source>
</evidence>
<feature type="site" description="Lowers pKa of active site Tyr" evidence="6">
    <location>
        <position position="71"/>
    </location>
</feature>
<evidence type="ECO:0000256" key="6">
    <source>
        <dbReference type="PIRSR" id="PIRSR000097-3"/>
    </source>
</evidence>
<evidence type="ECO:0000313" key="8">
    <source>
        <dbReference type="EMBL" id="KRK76445.1"/>
    </source>
</evidence>
<sequence length="277" mass="30897">MHTITLNNGVQMPQLGLGTMQVTQLETVLPQAIQLGYRLIDTAANYDNEEAVGRGIRASGIARDQLFITSKLKIQTDGYQATKQAVQASLKRLQLDYLDLYLIHQPYGDVFGEWRALEELYQQGVIRAIGVSNFAPFQLIDLIMHSTVKPVINQIEMHPFYQETAAANYAQQHGIQPEAWAPFGEHLAVLATLPTLTTIAAAHQKSVAQIILRWLLQRNTVVIPRSGQPEHLKANLNVFDFTLTAAEMDQIQQLDTHQSLFVDHLSASGAEFLSKVN</sequence>
<dbReference type="GeneID" id="84782259"/>
<protein>
    <submittedName>
        <fullName evidence="8">2,5-didehydrogluconate reductase</fullName>
    </submittedName>
</protein>
<dbReference type="Gene3D" id="3.20.20.100">
    <property type="entry name" value="NADP-dependent oxidoreductase domain"/>
    <property type="match status" value="1"/>
</dbReference>
<reference evidence="8 9" key="1">
    <citation type="journal article" date="2015" name="Genome Announc.">
        <title>Expanding the biotechnology potential of lactobacilli through comparative genomics of 213 strains and associated genera.</title>
        <authorList>
            <person name="Sun Z."/>
            <person name="Harris H.M."/>
            <person name="McCann A."/>
            <person name="Guo C."/>
            <person name="Argimon S."/>
            <person name="Zhang W."/>
            <person name="Yang X."/>
            <person name="Jeffery I.B."/>
            <person name="Cooney J.C."/>
            <person name="Kagawa T.F."/>
            <person name="Liu W."/>
            <person name="Song Y."/>
            <person name="Salvetti E."/>
            <person name="Wrobel A."/>
            <person name="Rasinkangas P."/>
            <person name="Parkhill J."/>
            <person name="Rea M.C."/>
            <person name="O'Sullivan O."/>
            <person name="Ritari J."/>
            <person name="Douillard F.P."/>
            <person name="Paul Ross R."/>
            <person name="Yang R."/>
            <person name="Briner A.E."/>
            <person name="Felis G.E."/>
            <person name="de Vos W.M."/>
            <person name="Barrangou R."/>
            <person name="Klaenhammer T.R."/>
            <person name="Caufield P.W."/>
            <person name="Cui Y."/>
            <person name="Zhang H."/>
            <person name="O'Toole P.W."/>
        </authorList>
    </citation>
    <scope>NUCLEOTIDE SEQUENCE [LARGE SCALE GENOMIC DNA]</scope>
    <source>
        <strain evidence="8 9">DSM 19117</strain>
    </source>
</reference>
<evidence type="ECO:0000256" key="4">
    <source>
        <dbReference type="PIRSR" id="PIRSR000097-1"/>
    </source>
</evidence>
<dbReference type="SUPFAM" id="SSF51430">
    <property type="entry name" value="NAD(P)-linked oxidoreductase"/>
    <property type="match status" value="1"/>
</dbReference>
<comment type="similarity">
    <text evidence="1">Belongs to the aldo/keto reductase family.</text>
</comment>
<dbReference type="Proteomes" id="UP000051162">
    <property type="component" value="Unassembled WGS sequence"/>
</dbReference>
<dbReference type="InterPro" id="IPR036812">
    <property type="entry name" value="NAD(P)_OxRdtase_dom_sf"/>
</dbReference>
<evidence type="ECO:0000259" key="7">
    <source>
        <dbReference type="Pfam" id="PF00248"/>
    </source>
</evidence>
<dbReference type="Pfam" id="PF00248">
    <property type="entry name" value="Aldo_ket_red"/>
    <property type="match status" value="1"/>
</dbReference>
<dbReference type="EMBL" id="AZDT01000019">
    <property type="protein sequence ID" value="KRK76445.1"/>
    <property type="molecule type" value="Genomic_DNA"/>
</dbReference>
<dbReference type="OrthoDB" id="9804790at2"/>
<dbReference type="PRINTS" id="PR00069">
    <property type="entry name" value="ALDKETRDTASE"/>
</dbReference>
<dbReference type="PATRIC" id="fig|1423773.3.peg.1417"/>
<feature type="active site" description="Proton donor" evidence="4">
    <location>
        <position position="46"/>
    </location>
</feature>
<feature type="binding site" evidence="5">
    <location>
        <position position="104"/>
    </location>
    <ligand>
        <name>substrate</name>
    </ligand>
</feature>
<dbReference type="STRING" id="1423773.FD30_GL001382"/>
<dbReference type="PANTHER" id="PTHR43827:SF3">
    <property type="entry name" value="NADP-DEPENDENT OXIDOREDUCTASE DOMAIN-CONTAINING PROTEIN"/>
    <property type="match status" value="1"/>
</dbReference>
<accession>A0A0R1JZ17</accession>
<keyword evidence="9" id="KW-1185">Reference proteome</keyword>
<dbReference type="PIRSF" id="PIRSF000097">
    <property type="entry name" value="AKR"/>
    <property type="match status" value="1"/>
</dbReference>
<keyword evidence="3" id="KW-0560">Oxidoreductase</keyword>
<evidence type="ECO:0000313" key="9">
    <source>
        <dbReference type="Proteomes" id="UP000051162"/>
    </source>
</evidence>
<dbReference type="FunFam" id="3.20.20.100:FF:000015">
    <property type="entry name" value="Oxidoreductase, aldo/keto reductase family"/>
    <property type="match status" value="1"/>
</dbReference>
<feature type="domain" description="NADP-dependent oxidoreductase" evidence="7">
    <location>
        <begin position="15"/>
        <end position="255"/>
    </location>
</feature>
<keyword evidence="2" id="KW-0521">NADP</keyword>
<dbReference type="AlphaFoldDB" id="A0A0R1JZ17"/>